<evidence type="ECO:0000256" key="1">
    <source>
        <dbReference type="SAM" id="MobiDB-lite"/>
    </source>
</evidence>
<gene>
    <name evidence="2" type="primary">PLESTMB000702</name>
    <name evidence="2" type="ORF">PLESTB_001258300</name>
</gene>
<proteinExistence type="predicted"/>
<feature type="region of interest" description="Disordered" evidence="1">
    <location>
        <begin position="32"/>
        <end position="108"/>
    </location>
</feature>
<name>A0A9W6BT83_9CHLO</name>
<evidence type="ECO:0000313" key="2">
    <source>
        <dbReference type="EMBL" id="GLC57728.1"/>
    </source>
</evidence>
<feature type="compositionally biased region" description="Low complexity" evidence="1">
    <location>
        <begin position="32"/>
        <end position="43"/>
    </location>
</feature>
<organism evidence="2 3">
    <name type="scientific">Pleodorina starrii</name>
    <dbReference type="NCBI Taxonomy" id="330485"/>
    <lineage>
        <taxon>Eukaryota</taxon>
        <taxon>Viridiplantae</taxon>
        <taxon>Chlorophyta</taxon>
        <taxon>core chlorophytes</taxon>
        <taxon>Chlorophyceae</taxon>
        <taxon>CS clade</taxon>
        <taxon>Chlamydomonadales</taxon>
        <taxon>Volvocaceae</taxon>
        <taxon>Pleodorina</taxon>
    </lineage>
</organism>
<accession>A0A9W6BT83</accession>
<dbReference type="AlphaFoldDB" id="A0A9W6BT83"/>
<comment type="caution">
    <text evidence="2">The sequence shown here is derived from an EMBL/GenBank/DDBJ whole genome shotgun (WGS) entry which is preliminary data.</text>
</comment>
<dbReference type="Proteomes" id="UP001165080">
    <property type="component" value="Unassembled WGS sequence"/>
</dbReference>
<keyword evidence="3" id="KW-1185">Reference proteome</keyword>
<feature type="compositionally biased region" description="Low complexity" evidence="1">
    <location>
        <begin position="64"/>
        <end position="98"/>
    </location>
</feature>
<evidence type="ECO:0000313" key="3">
    <source>
        <dbReference type="Proteomes" id="UP001165080"/>
    </source>
</evidence>
<protein>
    <submittedName>
        <fullName evidence="2">Uncharacterized protein</fullName>
    </submittedName>
</protein>
<sequence>MAAAAAAATGAVVAPLGVGILPIPGLLAQQQQQLLLQQQQQQQRPASMDSRRYPQHGAPPQPPQQQGASPQPPQQQGASPQPPQQQGAPPQPPQQQQQGAGGEQFVPGSDAAAAAAVLMNLGGGM</sequence>
<dbReference type="EMBL" id="BRXU01000019">
    <property type="protein sequence ID" value="GLC57728.1"/>
    <property type="molecule type" value="Genomic_DNA"/>
</dbReference>
<reference evidence="2 3" key="1">
    <citation type="journal article" date="2023" name="Commun. Biol.">
        <title>Reorganization of the ancestral sex-determining regions during the evolution of trioecy in Pleodorina starrii.</title>
        <authorList>
            <person name="Takahashi K."/>
            <person name="Suzuki S."/>
            <person name="Kawai-Toyooka H."/>
            <person name="Yamamoto K."/>
            <person name="Hamaji T."/>
            <person name="Ootsuki R."/>
            <person name="Yamaguchi H."/>
            <person name="Kawachi M."/>
            <person name="Higashiyama T."/>
            <person name="Nozaki H."/>
        </authorList>
    </citation>
    <scope>NUCLEOTIDE SEQUENCE [LARGE SCALE GENOMIC DNA]</scope>
    <source>
        <strain evidence="2 3">NIES-4479</strain>
    </source>
</reference>